<keyword evidence="4" id="KW-0813">Transport</keyword>
<dbReference type="VEuPathDB" id="AmoebaDB:EHI7A_008980"/>
<keyword evidence="13" id="KW-0966">Cell projection</keyword>
<comment type="subcellular location">
    <subcellularLocation>
        <location evidence="1">Cell projection</location>
        <location evidence="1">Cilium</location>
        <location evidence="1">Flagellum</location>
    </subcellularLocation>
    <subcellularLocation>
        <location evidence="3">Cytoplasm</location>
    </subcellularLocation>
    <subcellularLocation>
        <location evidence="2">Membrane</location>
    </subcellularLocation>
</comment>
<dbReference type="GO" id="GO:0031514">
    <property type="term" value="C:motile cilium"/>
    <property type="evidence" value="ECO:0007669"/>
    <property type="project" value="UniProtKB-SubCell"/>
</dbReference>
<dbReference type="PROSITE" id="PS50848">
    <property type="entry name" value="START"/>
    <property type="match status" value="1"/>
</dbReference>
<keyword evidence="12" id="KW-0472">Membrane</keyword>
<dbReference type="GO" id="GO:0016020">
    <property type="term" value="C:membrane"/>
    <property type="evidence" value="ECO:0007669"/>
    <property type="project" value="UniProtKB-SubCell"/>
</dbReference>
<evidence type="ECO:0000256" key="7">
    <source>
        <dbReference type="ARBA" id="ARBA00022846"/>
    </source>
</evidence>
<evidence type="ECO:0000256" key="13">
    <source>
        <dbReference type="ARBA" id="ARBA00023273"/>
    </source>
</evidence>
<keyword evidence="5" id="KW-0963">Cytoplasm</keyword>
<evidence type="ECO:0000313" key="18">
    <source>
        <dbReference type="EMBL" id="GAT95702.1"/>
    </source>
</evidence>
<organism evidence="18 19">
    <name type="scientific">Entamoeba histolytica</name>
    <dbReference type="NCBI Taxonomy" id="5759"/>
    <lineage>
        <taxon>Eukaryota</taxon>
        <taxon>Amoebozoa</taxon>
        <taxon>Evosea</taxon>
        <taxon>Archamoebae</taxon>
        <taxon>Mastigamoebida</taxon>
        <taxon>Entamoebidae</taxon>
        <taxon>Entamoeba</taxon>
    </lineage>
</organism>
<sequence length="252" mass="29815">MSDWMIQLYGDVYTLTNNPKYPVPSLEDFMEFKKTIDDDDGWKVKQDKNGTKVLFRDAENEEILQVKLKTMALHDIPAEVLHDVVQDPAYRTEWDSSMKSERLVEQIDENTEIGYYSVKMPFTIKNRDWVNMRSWWFNEDKSLFIIINHSVEHEKAPVEKDFIRAKSLKTGYVIEKTPEGTKLSFFSWNAWNGWIPNWCVNKATKTMVADCVEDLRKASAKYPEWKKANHPEEKYWMKEGKVILESKKKLEE</sequence>
<dbReference type="FunFam" id="3.30.530.20:FF:000008">
    <property type="entry name" value="START domain containing 10"/>
    <property type="match status" value="1"/>
</dbReference>
<dbReference type="InterPro" id="IPR023393">
    <property type="entry name" value="START-like_dom_sf"/>
</dbReference>
<dbReference type="Pfam" id="PF01852">
    <property type="entry name" value="START"/>
    <property type="match status" value="1"/>
</dbReference>
<evidence type="ECO:0000256" key="11">
    <source>
        <dbReference type="ARBA" id="ARBA00023121"/>
    </source>
</evidence>
<dbReference type="AlphaFoldDB" id="A0A5K1UN04"/>
<dbReference type="Proteomes" id="UP000078387">
    <property type="component" value="Unassembled WGS sequence"/>
</dbReference>
<evidence type="ECO:0000259" key="17">
    <source>
        <dbReference type="PROSITE" id="PS50848"/>
    </source>
</evidence>
<dbReference type="VEuPathDB" id="AmoebaDB:KM1_021390"/>
<dbReference type="SUPFAM" id="SSF55961">
    <property type="entry name" value="Bet v1-like"/>
    <property type="match status" value="1"/>
</dbReference>
<dbReference type="GO" id="GO:0006869">
    <property type="term" value="P:lipid transport"/>
    <property type="evidence" value="ECO:0007669"/>
    <property type="project" value="UniProtKB-KW"/>
</dbReference>
<keyword evidence="11" id="KW-0446">Lipid-binding</keyword>
<dbReference type="OMA" id="CRMECKD"/>
<dbReference type="Gene3D" id="3.30.530.20">
    <property type="match status" value="1"/>
</dbReference>
<evidence type="ECO:0000256" key="14">
    <source>
        <dbReference type="ARBA" id="ARBA00070345"/>
    </source>
</evidence>
<evidence type="ECO:0000256" key="3">
    <source>
        <dbReference type="ARBA" id="ARBA00004496"/>
    </source>
</evidence>
<proteinExistence type="predicted"/>
<evidence type="ECO:0000256" key="9">
    <source>
        <dbReference type="ARBA" id="ARBA00023055"/>
    </source>
</evidence>
<name>A0A5K1UN04_ENTHI</name>
<dbReference type="EMBL" id="BDEQ01000001">
    <property type="protein sequence ID" value="GAT95702.1"/>
    <property type="molecule type" value="Genomic_DNA"/>
</dbReference>
<gene>
    <name evidence="18" type="ORF">CL6EHI_025400</name>
</gene>
<reference evidence="18 19" key="1">
    <citation type="submission" date="2016-05" db="EMBL/GenBank/DDBJ databases">
        <title>First whole genome sequencing of Entamoeba histolytica HM1:IMSS-clone-6.</title>
        <authorList>
            <person name="Mukherjee Avik.K."/>
            <person name="Izumyama S."/>
            <person name="Nakada-Tsukui K."/>
            <person name="Nozaki T."/>
        </authorList>
    </citation>
    <scope>NUCLEOTIDE SEQUENCE [LARGE SCALE GENOMIC DNA]</scope>
    <source>
        <strain evidence="18 19">HM1:IMSS clone 6</strain>
    </source>
</reference>
<protein>
    <recommendedName>
        <fullName evidence="14">START domain-containing protein 10</fullName>
    </recommendedName>
    <alternativeName>
        <fullName evidence="15">PCTP-like protein</fullName>
    </alternativeName>
    <alternativeName>
        <fullName evidence="16">StAR-related lipid transfer protein 10</fullName>
    </alternativeName>
</protein>
<dbReference type="VEuPathDB" id="AmoebaDB:EHI8A_005700"/>
<evidence type="ECO:0000256" key="1">
    <source>
        <dbReference type="ARBA" id="ARBA00004230"/>
    </source>
</evidence>
<keyword evidence="6" id="KW-0597">Phosphoprotein</keyword>
<dbReference type="SMART" id="SM00234">
    <property type="entry name" value="START"/>
    <property type="match status" value="1"/>
</dbReference>
<keyword evidence="7" id="KW-0282">Flagellum</keyword>
<feature type="domain" description="START" evidence="17">
    <location>
        <begin position="38"/>
        <end position="224"/>
    </location>
</feature>
<comment type="caution">
    <text evidence="18">The sequence shown here is derived from an EMBL/GenBank/DDBJ whole genome shotgun (WGS) entry which is preliminary data.</text>
</comment>
<dbReference type="InterPro" id="IPR051213">
    <property type="entry name" value="START_lipid_transfer"/>
</dbReference>
<evidence type="ECO:0000256" key="6">
    <source>
        <dbReference type="ARBA" id="ARBA00022553"/>
    </source>
</evidence>
<evidence type="ECO:0000313" key="19">
    <source>
        <dbReference type="Proteomes" id="UP000078387"/>
    </source>
</evidence>
<dbReference type="PANTHER" id="PTHR19308:SF14">
    <property type="entry name" value="START DOMAIN-CONTAINING PROTEIN"/>
    <property type="match status" value="1"/>
</dbReference>
<evidence type="ECO:0000256" key="5">
    <source>
        <dbReference type="ARBA" id="ARBA00022490"/>
    </source>
</evidence>
<evidence type="ECO:0000256" key="4">
    <source>
        <dbReference type="ARBA" id="ARBA00022448"/>
    </source>
</evidence>
<evidence type="ECO:0000256" key="2">
    <source>
        <dbReference type="ARBA" id="ARBA00004370"/>
    </source>
</evidence>
<dbReference type="PANTHER" id="PTHR19308">
    <property type="entry name" value="PHOSPHATIDYLCHOLINE TRANSFER PROTEIN"/>
    <property type="match status" value="1"/>
</dbReference>
<evidence type="ECO:0000256" key="16">
    <source>
        <dbReference type="ARBA" id="ARBA00080073"/>
    </source>
</evidence>
<evidence type="ECO:0000256" key="12">
    <source>
        <dbReference type="ARBA" id="ARBA00023136"/>
    </source>
</evidence>
<dbReference type="InterPro" id="IPR041951">
    <property type="entry name" value="STARD10_START"/>
</dbReference>
<evidence type="ECO:0000256" key="8">
    <source>
        <dbReference type="ARBA" id="ARBA00022990"/>
    </source>
</evidence>
<keyword evidence="9" id="KW-0445">Lipid transport</keyword>
<dbReference type="VEuPathDB" id="AmoebaDB:EHI_025400"/>
<dbReference type="InterPro" id="IPR002913">
    <property type="entry name" value="START_lipid-bd_dom"/>
</dbReference>
<dbReference type="GO" id="GO:0008289">
    <property type="term" value="F:lipid binding"/>
    <property type="evidence" value="ECO:0007669"/>
    <property type="project" value="UniProtKB-KW"/>
</dbReference>
<evidence type="ECO:0000256" key="15">
    <source>
        <dbReference type="ARBA" id="ARBA00076937"/>
    </source>
</evidence>
<keyword evidence="10" id="KW-0969">Cilium</keyword>
<accession>A0A5K1UN04</accession>
<keyword evidence="8" id="KW-0007">Acetylation</keyword>
<dbReference type="CDD" id="cd08871">
    <property type="entry name" value="START_STARD10-like"/>
    <property type="match status" value="1"/>
</dbReference>
<dbReference type="GO" id="GO:0005829">
    <property type="term" value="C:cytosol"/>
    <property type="evidence" value="ECO:0007669"/>
    <property type="project" value="UniProtKB-ARBA"/>
</dbReference>
<dbReference type="VEuPathDB" id="AmoebaDB:EHI5A_019540"/>
<evidence type="ECO:0000256" key="10">
    <source>
        <dbReference type="ARBA" id="ARBA00023069"/>
    </source>
</evidence>